<dbReference type="PANTHER" id="PTHR10889">
    <property type="entry name" value="DEOXYRIBOSE-PHOSPHATE ALDOLASE"/>
    <property type="match status" value="1"/>
</dbReference>
<comment type="caution">
    <text evidence="6">The sequence shown here is derived from an EMBL/GenBank/DDBJ whole genome shotgun (WGS) entry which is preliminary data.</text>
</comment>
<proteinExistence type="predicted"/>
<evidence type="ECO:0000313" key="7">
    <source>
        <dbReference type="Proteomes" id="UP000438699"/>
    </source>
</evidence>
<keyword evidence="7" id="KW-1185">Reference proteome</keyword>
<keyword evidence="4" id="KW-0704">Schiff base</keyword>
<accession>A0A6N6N081</accession>
<dbReference type="Gene3D" id="3.20.20.70">
    <property type="entry name" value="Aldolase class I"/>
    <property type="match status" value="1"/>
</dbReference>
<dbReference type="PANTHER" id="PTHR10889:SF1">
    <property type="entry name" value="DEOXYRIBOSE-PHOSPHATE ALDOLASE"/>
    <property type="match status" value="1"/>
</dbReference>
<dbReference type="SUPFAM" id="SSF51569">
    <property type="entry name" value="Aldolase"/>
    <property type="match status" value="1"/>
</dbReference>
<reference evidence="6 7" key="1">
    <citation type="journal article" date="2017" name="Int. J. Syst. Evol. Microbiol.">
        <title>Desulfovibrio senegalensis sp. nov., a mesophilic sulfate reducer isolated from marine sediment.</title>
        <authorList>
            <person name="Thioye A."/>
            <person name="Gam Z.B.A."/>
            <person name="Mbengue M."/>
            <person name="Cayol J.L."/>
            <person name="Joseph-Bartoli M."/>
            <person name="Toure-Kane C."/>
            <person name="Labat M."/>
        </authorList>
    </citation>
    <scope>NUCLEOTIDE SEQUENCE [LARGE SCALE GENOMIC DNA]</scope>
    <source>
        <strain evidence="6 7">DSM 101509</strain>
    </source>
</reference>
<dbReference type="InterPro" id="IPR011343">
    <property type="entry name" value="DeoC"/>
</dbReference>
<evidence type="ECO:0000256" key="2">
    <source>
        <dbReference type="ARBA" id="ARBA00022630"/>
    </source>
</evidence>
<dbReference type="PROSITE" id="PS00912">
    <property type="entry name" value="DHODEHASE_2"/>
    <property type="match status" value="1"/>
</dbReference>
<dbReference type="Proteomes" id="UP000438699">
    <property type="component" value="Unassembled WGS sequence"/>
</dbReference>
<evidence type="ECO:0000256" key="1">
    <source>
        <dbReference type="ARBA" id="ARBA00022490"/>
    </source>
</evidence>
<keyword evidence="3" id="KW-0288">FMN</keyword>
<dbReference type="SMART" id="SM01133">
    <property type="entry name" value="DeoC"/>
    <property type="match status" value="1"/>
</dbReference>
<dbReference type="GO" id="GO:0004139">
    <property type="term" value="F:deoxyribose-phosphate aldolase activity"/>
    <property type="evidence" value="ECO:0007669"/>
    <property type="project" value="UniProtKB-UniRule"/>
</dbReference>
<dbReference type="InterPro" id="IPR002915">
    <property type="entry name" value="DeoC/FbaB/LacD_aldolase"/>
</dbReference>
<evidence type="ECO:0000256" key="5">
    <source>
        <dbReference type="NCBIfam" id="TIGR00126"/>
    </source>
</evidence>
<keyword evidence="2" id="KW-0285">Flavoprotein</keyword>
<keyword evidence="1" id="KW-0963">Cytoplasm</keyword>
<sequence length="219" mass="22614">MTATRSELAGYFEYTLLKPDATAADVDNVCLDAVRLGVKSVCVNPVHIKLANWLLKDEAPLPVCSVGYPTGATLGSIKSAEAAEAVRLGAREVNMVMNLAAFKASDHRAVVQDIQGVITAAGVPVKVIVETTLLAADQLTQACSLCMEAGAKAVISGSGYGTSPVRESGIRALRKACDCSLEVIAAGGVRGFKRAMALVEAGADRICSSTVSEILGSSS</sequence>
<dbReference type="GO" id="GO:0016627">
    <property type="term" value="F:oxidoreductase activity, acting on the CH-CH group of donors"/>
    <property type="evidence" value="ECO:0007669"/>
    <property type="project" value="InterPro"/>
</dbReference>
<dbReference type="OrthoDB" id="9774832at2"/>
<evidence type="ECO:0000313" key="6">
    <source>
        <dbReference type="EMBL" id="KAB1440312.1"/>
    </source>
</evidence>
<dbReference type="EC" id="4.1.2.4" evidence="5"/>
<dbReference type="InterPro" id="IPR013785">
    <property type="entry name" value="Aldolase_TIM"/>
</dbReference>
<organism evidence="6 7">
    <name type="scientific">Pseudodesulfovibrio senegalensis</name>
    <dbReference type="NCBI Taxonomy" id="1721087"/>
    <lineage>
        <taxon>Bacteria</taxon>
        <taxon>Pseudomonadati</taxon>
        <taxon>Thermodesulfobacteriota</taxon>
        <taxon>Desulfovibrionia</taxon>
        <taxon>Desulfovibrionales</taxon>
        <taxon>Desulfovibrionaceae</taxon>
    </lineage>
</organism>
<dbReference type="PIRSF" id="PIRSF001357">
    <property type="entry name" value="DeoC"/>
    <property type="match status" value="1"/>
</dbReference>
<name>A0A6N6N081_9BACT</name>
<dbReference type="InterPro" id="IPR001295">
    <property type="entry name" value="Dihydroorotate_DH_CS"/>
</dbReference>
<dbReference type="NCBIfam" id="TIGR00126">
    <property type="entry name" value="deoC"/>
    <property type="match status" value="1"/>
</dbReference>
<gene>
    <name evidence="6" type="primary">deoC</name>
    <name evidence="6" type="ORF">F8A88_13765</name>
</gene>
<dbReference type="GO" id="GO:0016052">
    <property type="term" value="P:carbohydrate catabolic process"/>
    <property type="evidence" value="ECO:0007669"/>
    <property type="project" value="TreeGrafter"/>
</dbReference>
<dbReference type="GO" id="GO:0006207">
    <property type="term" value="P:'de novo' pyrimidine nucleobase biosynthetic process"/>
    <property type="evidence" value="ECO:0007669"/>
    <property type="project" value="InterPro"/>
</dbReference>
<dbReference type="GO" id="GO:0009264">
    <property type="term" value="P:deoxyribonucleotide catabolic process"/>
    <property type="evidence" value="ECO:0007669"/>
    <property type="project" value="UniProtKB-UniRule"/>
</dbReference>
<dbReference type="AlphaFoldDB" id="A0A6N6N081"/>
<dbReference type="EMBL" id="WAIE01000007">
    <property type="protein sequence ID" value="KAB1440312.1"/>
    <property type="molecule type" value="Genomic_DNA"/>
</dbReference>
<keyword evidence="6" id="KW-0456">Lyase</keyword>
<dbReference type="GO" id="GO:0005737">
    <property type="term" value="C:cytoplasm"/>
    <property type="evidence" value="ECO:0007669"/>
    <property type="project" value="InterPro"/>
</dbReference>
<evidence type="ECO:0000256" key="3">
    <source>
        <dbReference type="ARBA" id="ARBA00022643"/>
    </source>
</evidence>
<dbReference type="RefSeq" id="WP_151151753.1">
    <property type="nucleotide sequence ID" value="NZ_WAIE01000007.1"/>
</dbReference>
<protein>
    <recommendedName>
        <fullName evidence="5">Deoxyribose-phosphate aldolase</fullName>
        <ecNumber evidence="5">4.1.2.4</ecNumber>
    </recommendedName>
</protein>
<evidence type="ECO:0000256" key="4">
    <source>
        <dbReference type="ARBA" id="ARBA00023270"/>
    </source>
</evidence>